<name>A0ACD3Z7V9_FUSSC</name>
<protein>
    <submittedName>
        <fullName evidence="1">Uncharacterized protein</fullName>
    </submittedName>
</protein>
<keyword evidence="2" id="KW-1185">Reference proteome</keyword>
<sequence>MLQLDNLHLINSRTQSRRGSMSSTAASTNGGDDGSIAPISGARVQEAFDELRTGELQVILTALRHRQQEEVRTQRTINANTDAQTFIEHITQVIKEKHAGSPVSVRTDDYPTLRGVRKMTK</sequence>
<dbReference type="Proteomes" id="UP000830768">
    <property type="component" value="Chromosome 6"/>
</dbReference>
<organism evidence="1 2">
    <name type="scientific">Fusarium solani subsp. cucurbitae</name>
    <name type="common">Neocosmosporum cucurbitae</name>
    <dbReference type="NCBI Taxonomy" id="2747967"/>
    <lineage>
        <taxon>Eukaryota</taxon>
        <taxon>Fungi</taxon>
        <taxon>Dikarya</taxon>
        <taxon>Ascomycota</taxon>
        <taxon>Pezizomycotina</taxon>
        <taxon>Sordariomycetes</taxon>
        <taxon>Hypocreomycetidae</taxon>
        <taxon>Hypocreales</taxon>
        <taxon>Nectriaceae</taxon>
        <taxon>Fusarium</taxon>
        <taxon>Fusarium solani species complex</taxon>
    </lineage>
</organism>
<dbReference type="EMBL" id="CP090035">
    <property type="protein sequence ID" value="UPK96936.1"/>
    <property type="molecule type" value="Genomic_DNA"/>
</dbReference>
<evidence type="ECO:0000313" key="2">
    <source>
        <dbReference type="Proteomes" id="UP000830768"/>
    </source>
</evidence>
<proteinExistence type="predicted"/>
<accession>A0ACD3Z7V9</accession>
<evidence type="ECO:0000313" key="1">
    <source>
        <dbReference type="EMBL" id="UPK96936.1"/>
    </source>
</evidence>
<reference evidence="1" key="1">
    <citation type="submission" date="2021-11" db="EMBL/GenBank/DDBJ databases">
        <title>Fusarium solani-melongenae Genome sequencing and assembly.</title>
        <authorList>
            <person name="Xie S."/>
            <person name="Huang L."/>
            <person name="Zhang X."/>
        </authorList>
    </citation>
    <scope>NUCLEOTIDE SEQUENCE</scope>
    <source>
        <strain evidence="1">CRI 24-3</strain>
    </source>
</reference>
<gene>
    <name evidence="1" type="ORF">LCI18_007871</name>
</gene>